<comment type="subcellular location">
    <subcellularLocation>
        <location evidence="1">Cell membrane</location>
        <topology evidence="1">Multi-pass membrane protein</topology>
    </subcellularLocation>
</comment>
<keyword evidence="4" id="KW-0997">Cell inner membrane</keyword>
<accession>A0A7V6A2Z8</accession>
<keyword evidence="13" id="KW-0808">Transferase</keyword>
<gene>
    <name evidence="13" type="ORF">ENV52_06090</name>
</gene>
<keyword evidence="10 11" id="KW-0472">Membrane</keyword>
<evidence type="ECO:0000256" key="8">
    <source>
        <dbReference type="ARBA" id="ARBA00022989"/>
    </source>
</evidence>
<feature type="transmembrane region" description="Helical" evidence="11">
    <location>
        <begin position="12"/>
        <end position="32"/>
    </location>
</feature>
<feature type="transmembrane region" description="Helical" evidence="11">
    <location>
        <begin position="118"/>
        <end position="135"/>
    </location>
</feature>
<keyword evidence="8 11" id="KW-1133">Transmembrane helix</keyword>
<dbReference type="GO" id="GO:0022857">
    <property type="term" value="F:transmembrane transporter activity"/>
    <property type="evidence" value="ECO:0007669"/>
    <property type="project" value="InterPro"/>
</dbReference>
<dbReference type="PANTHER" id="PTHR30561:SF9">
    <property type="entry name" value="4-AMINO-4-DEOXY-L-ARABINOSE-PHOSPHOUNDECAPRENOL FLIPPASE SUBUNIT ARNF-RELATED"/>
    <property type="match status" value="1"/>
</dbReference>
<keyword evidence="2" id="KW-1003">Cell membrane</keyword>
<dbReference type="Pfam" id="PF00892">
    <property type="entry name" value="EamA"/>
    <property type="match status" value="1"/>
</dbReference>
<keyword evidence="9" id="KW-0443">Lipid metabolism</keyword>
<dbReference type="GO" id="GO:0005886">
    <property type="term" value="C:plasma membrane"/>
    <property type="evidence" value="ECO:0007669"/>
    <property type="project" value="UniProtKB-SubCell"/>
</dbReference>
<dbReference type="SUPFAM" id="SSF103481">
    <property type="entry name" value="Multidrug resistance efflux transporter EmrE"/>
    <property type="match status" value="1"/>
</dbReference>
<dbReference type="EMBL" id="DTGR01000097">
    <property type="protein sequence ID" value="HHS29255.1"/>
    <property type="molecule type" value="Genomic_DNA"/>
</dbReference>
<name>A0A7V6A2Z8_9BACT</name>
<dbReference type="AlphaFoldDB" id="A0A7V6A2Z8"/>
<evidence type="ECO:0000256" key="1">
    <source>
        <dbReference type="ARBA" id="ARBA00004651"/>
    </source>
</evidence>
<evidence type="ECO:0000256" key="2">
    <source>
        <dbReference type="ARBA" id="ARBA00022475"/>
    </source>
</evidence>
<feature type="transmembrane region" description="Helical" evidence="11">
    <location>
        <begin position="92"/>
        <end position="112"/>
    </location>
</feature>
<evidence type="ECO:0000313" key="13">
    <source>
        <dbReference type="EMBL" id="HHS29255.1"/>
    </source>
</evidence>
<evidence type="ECO:0000256" key="10">
    <source>
        <dbReference type="ARBA" id="ARBA00023136"/>
    </source>
</evidence>
<dbReference type="InterPro" id="IPR037185">
    <property type="entry name" value="EmrE-like"/>
</dbReference>
<protein>
    <submittedName>
        <fullName evidence="13">4-amino-4-deoxy-L-arabinose transferase</fullName>
    </submittedName>
</protein>
<dbReference type="GO" id="GO:0009245">
    <property type="term" value="P:lipid A biosynthetic process"/>
    <property type="evidence" value="ECO:0007669"/>
    <property type="project" value="UniProtKB-KW"/>
</dbReference>
<feature type="domain" description="EamA" evidence="12">
    <location>
        <begin position="65"/>
        <end position="135"/>
    </location>
</feature>
<dbReference type="PANTHER" id="PTHR30561">
    <property type="entry name" value="SMR FAMILY PROTON-DEPENDENT DRUG EFFLUX TRANSPORTER SUGE"/>
    <property type="match status" value="1"/>
</dbReference>
<dbReference type="GO" id="GO:0016740">
    <property type="term" value="F:transferase activity"/>
    <property type="evidence" value="ECO:0007669"/>
    <property type="project" value="UniProtKB-KW"/>
</dbReference>
<reference evidence="13" key="1">
    <citation type="journal article" date="2020" name="mSystems">
        <title>Genome- and Community-Level Interaction Insights into Carbon Utilization and Element Cycling Functions of Hydrothermarchaeota in Hydrothermal Sediment.</title>
        <authorList>
            <person name="Zhou Z."/>
            <person name="Liu Y."/>
            <person name="Xu W."/>
            <person name="Pan J."/>
            <person name="Luo Z.H."/>
            <person name="Li M."/>
        </authorList>
    </citation>
    <scope>NUCLEOTIDE SEQUENCE [LARGE SCALE GENOMIC DNA]</scope>
    <source>
        <strain evidence="13">SpSt-767</strain>
    </source>
</reference>
<evidence type="ECO:0000256" key="6">
    <source>
        <dbReference type="ARBA" id="ARBA00022692"/>
    </source>
</evidence>
<evidence type="ECO:0000256" key="5">
    <source>
        <dbReference type="ARBA" id="ARBA00022556"/>
    </source>
</evidence>
<keyword evidence="3" id="KW-0444">Lipid biosynthesis</keyword>
<proteinExistence type="predicted"/>
<feature type="transmembrane region" description="Helical" evidence="11">
    <location>
        <begin position="67"/>
        <end position="85"/>
    </location>
</feature>
<keyword evidence="7" id="KW-0448">Lipopolysaccharide biosynthesis</keyword>
<evidence type="ECO:0000256" key="11">
    <source>
        <dbReference type="SAM" id="Phobius"/>
    </source>
</evidence>
<dbReference type="InterPro" id="IPR000390">
    <property type="entry name" value="Small_drug/metabolite_transptr"/>
</dbReference>
<evidence type="ECO:0000256" key="3">
    <source>
        <dbReference type="ARBA" id="ARBA00022516"/>
    </source>
</evidence>
<evidence type="ECO:0000259" key="12">
    <source>
        <dbReference type="Pfam" id="PF00892"/>
    </source>
</evidence>
<keyword evidence="5" id="KW-0441">Lipid A biosynthesis</keyword>
<evidence type="ECO:0000256" key="9">
    <source>
        <dbReference type="ARBA" id="ARBA00023098"/>
    </source>
</evidence>
<evidence type="ECO:0000256" key="4">
    <source>
        <dbReference type="ARBA" id="ARBA00022519"/>
    </source>
</evidence>
<comment type="caution">
    <text evidence="13">The sequence shown here is derived from an EMBL/GenBank/DDBJ whole genome shotgun (WGS) entry which is preliminary data.</text>
</comment>
<sequence length="137" mass="14734">MSGYTNRVRGTGAMLNYLVLGLILLDVALNVVGQLSLKFGMSKMGNFSVSLPSLTSVFARAATNPYILLGVLCYGTGFLVWLIVLSKAEVSYAYPMISLGYVFTAILAWQLLGEHVTVIRIVGIIITCLGVVIIARS</sequence>
<dbReference type="Gene3D" id="1.10.3730.20">
    <property type="match status" value="1"/>
</dbReference>
<evidence type="ECO:0000256" key="7">
    <source>
        <dbReference type="ARBA" id="ARBA00022985"/>
    </source>
</evidence>
<keyword evidence="6 11" id="KW-0812">Transmembrane</keyword>
<dbReference type="GO" id="GO:0009103">
    <property type="term" value="P:lipopolysaccharide biosynthetic process"/>
    <property type="evidence" value="ECO:0007669"/>
    <property type="project" value="UniProtKB-KW"/>
</dbReference>
<organism evidence="13">
    <name type="scientific">Desulfobacca acetoxidans</name>
    <dbReference type="NCBI Taxonomy" id="60893"/>
    <lineage>
        <taxon>Bacteria</taxon>
        <taxon>Pseudomonadati</taxon>
        <taxon>Thermodesulfobacteriota</taxon>
        <taxon>Desulfobaccia</taxon>
        <taxon>Desulfobaccales</taxon>
        <taxon>Desulfobaccaceae</taxon>
        <taxon>Desulfobacca</taxon>
    </lineage>
</organism>
<dbReference type="InterPro" id="IPR000620">
    <property type="entry name" value="EamA_dom"/>
</dbReference>